<dbReference type="Gene3D" id="1.10.1380.10">
    <property type="entry name" value="Neutral endopeptidase , domain2"/>
    <property type="match status" value="1"/>
</dbReference>
<name>A0A0B1SM59_OESDE</name>
<dbReference type="InterPro" id="IPR042089">
    <property type="entry name" value="Peptidase_M13_dom_2"/>
</dbReference>
<dbReference type="InterPro" id="IPR024079">
    <property type="entry name" value="MetalloPept_cat_dom_sf"/>
</dbReference>
<protein>
    <recommendedName>
        <fullName evidence="3">Peptidase M13 N-terminal domain-containing protein</fullName>
    </recommendedName>
</protein>
<dbReference type="GO" id="GO:0008237">
    <property type="term" value="F:metallopeptidase activity"/>
    <property type="evidence" value="ECO:0007669"/>
    <property type="project" value="InterPro"/>
</dbReference>
<dbReference type="EMBL" id="KN569239">
    <property type="protein sequence ID" value="KHJ84290.1"/>
    <property type="molecule type" value="Genomic_DNA"/>
</dbReference>
<sequence length="93" mass="11070">MIKELEWMSTKAQKLAAEKATKMIKNYGWPKDLFGDFSNSQKVDAYHQTDYGDIINYYKTNSTHLYYKIRKTMLKGYSNRESFRLLSESPKRQ</sequence>
<gene>
    <name evidence="1" type="ORF">OESDEN_15998</name>
</gene>
<dbReference type="Gene3D" id="3.40.390.10">
    <property type="entry name" value="Collagenase (Catalytic Domain)"/>
    <property type="match status" value="1"/>
</dbReference>
<accession>A0A0B1SM59</accession>
<evidence type="ECO:0000313" key="2">
    <source>
        <dbReference type="Proteomes" id="UP000053660"/>
    </source>
</evidence>
<organism evidence="1 2">
    <name type="scientific">Oesophagostomum dentatum</name>
    <name type="common">Nodular worm</name>
    <dbReference type="NCBI Taxonomy" id="61180"/>
    <lineage>
        <taxon>Eukaryota</taxon>
        <taxon>Metazoa</taxon>
        <taxon>Ecdysozoa</taxon>
        <taxon>Nematoda</taxon>
        <taxon>Chromadorea</taxon>
        <taxon>Rhabditida</taxon>
        <taxon>Rhabditina</taxon>
        <taxon>Rhabditomorpha</taxon>
        <taxon>Strongyloidea</taxon>
        <taxon>Strongylidae</taxon>
        <taxon>Oesophagostomum</taxon>
    </lineage>
</organism>
<dbReference type="SUPFAM" id="SSF55486">
    <property type="entry name" value="Metalloproteases ('zincins'), catalytic domain"/>
    <property type="match status" value="1"/>
</dbReference>
<evidence type="ECO:0008006" key="3">
    <source>
        <dbReference type="Google" id="ProtNLM"/>
    </source>
</evidence>
<reference evidence="1 2" key="1">
    <citation type="submission" date="2014-03" db="EMBL/GenBank/DDBJ databases">
        <title>Draft genome of the hookworm Oesophagostomum dentatum.</title>
        <authorList>
            <person name="Mitreva M."/>
        </authorList>
    </citation>
    <scope>NUCLEOTIDE SEQUENCE [LARGE SCALE GENOMIC DNA]</scope>
    <source>
        <strain evidence="1 2">OD-Hann</strain>
    </source>
</reference>
<proteinExistence type="predicted"/>
<dbReference type="OrthoDB" id="6475849at2759"/>
<keyword evidence="2" id="KW-1185">Reference proteome</keyword>
<dbReference type="AlphaFoldDB" id="A0A0B1SM59"/>
<evidence type="ECO:0000313" key="1">
    <source>
        <dbReference type="EMBL" id="KHJ84290.1"/>
    </source>
</evidence>
<dbReference type="Proteomes" id="UP000053660">
    <property type="component" value="Unassembled WGS sequence"/>
</dbReference>